<dbReference type="PROSITE" id="PS00041">
    <property type="entry name" value="HTH_ARAC_FAMILY_1"/>
    <property type="match status" value="1"/>
</dbReference>
<dbReference type="PRINTS" id="PR00032">
    <property type="entry name" value="HTHARAC"/>
</dbReference>
<dbReference type="SMART" id="SM00342">
    <property type="entry name" value="HTH_ARAC"/>
    <property type="match status" value="1"/>
</dbReference>
<dbReference type="InterPro" id="IPR018060">
    <property type="entry name" value="HTH_AraC"/>
</dbReference>
<comment type="caution">
    <text evidence="9">The sequence shown here is derived from an EMBL/GenBank/DDBJ whole genome shotgun (WGS) entry which is preliminary data.</text>
</comment>
<accession>A0ABR7F4E4</accession>
<dbReference type="Pfam" id="PF00072">
    <property type="entry name" value="Response_reg"/>
    <property type="match status" value="1"/>
</dbReference>
<evidence type="ECO:0000259" key="8">
    <source>
        <dbReference type="PROSITE" id="PS50110"/>
    </source>
</evidence>
<comment type="function">
    <text evidence="5">May play the central regulatory role in sporulation. It may be an element of the effector pathway responsible for the activation of sporulation genes in response to nutritional stress. Spo0A may act in concert with spo0H (a sigma factor) to control the expression of some genes that are critical to the sporulation process.</text>
</comment>
<reference evidence="9 10" key="1">
    <citation type="submission" date="2020-08" db="EMBL/GenBank/DDBJ databases">
        <title>Genome public.</title>
        <authorList>
            <person name="Liu C."/>
            <person name="Sun Q."/>
        </authorList>
    </citation>
    <scope>NUCLEOTIDE SEQUENCE [LARGE SCALE GENOMIC DNA]</scope>
    <source>
        <strain evidence="9 10">BX4</strain>
    </source>
</reference>
<dbReference type="Gene3D" id="1.10.10.60">
    <property type="entry name" value="Homeodomain-like"/>
    <property type="match status" value="2"/>
</dbReference>
<dbReference type="Pfam" id="PF12833">
    <property type="entry name" value="HTH_18"/>
    <property type="match status" value="1"/>
</dbReference>
<dbReference type="SUPFAM" id="SSF52172">
    <property type="entry name" value="CheY-like"/>
    <property type="match status" value="1"/>
</dbReference>
<dbReference type="PANTHER" id="PTHR43280:SF28">
    <property type="entry name" value="HTH-TYPE TRANSCRIPTIONAL ACTIVATOR RHAS"/>
    <property type="match status" value="1"/>
</dbReference>
<dbReference type="CDD" id="cd17536">
    <property type="entry name" value="REC_YesN-like"/>
    <property type="match status" value="1"/>
</dbReference>
<evidence type="ECO:0000256" key="6">
    <source>
        <dbReference type="PROSITE-ProRule" id="PRU00169"/>
    </source>
</evidence>
<dbReference type="RefSeq" id="WP_021953037.1">
    <property type="nucleotide sequence ID" value="NZ_JACOOZ010000005.1"/>
</dbReference>
<proteinExistence type="predicted"/>
<dbReference type="InterPro" id="IPR020449">
    <property type="entry name" value="Tscrpt_reg_AraC-type_HTH"/>
</dbReference>
<keyword evidence="3" id="KW-0238">DNA-binding</keyword>
<evidence type="ECO:0000259" key="7">
    <source>
        <dbReference type="PROSITE" id="PS01124"/>
    </source>
</evidence>
<keyword evidence="2" id="KW-0805">Transcription regulation</keyword>
<evidence type="ECO:0000256" key="3">
    <source>
        <dbReference type="ARBA" id="ARBA00023125"/>
    </source>
</evidence>
<dbReference type="SUPFAM" id="SSF46689">
    <property type="entry name" value="Homeodomain-like"/>
    <property type="match status" value="2"/>
</dbReference>
<keyword evidence="10" id="KW-1185">Reference proteome</keyword>
<protein>
    <recommendedName>
        <fullName evidence="1">Stage 0 sporulation protein A homolog</fullName>
    </recommendedName>
</protein>
<evidence type="ECO:0000256" key="1">
    <source>
        <dbReference type="ARBA" id="ARBA00018672"/>
    </source>
</evidence>
<evidence type="ECO:0000256" key="4">
    <source>
        <dbReference type="ARBA" id="ARBA00023163"/>
    </source>
</evidence>
<dbReference type="EMBL" id="JACOOZ010000005">
    <property type="protein sequence ID" value="MBC5668052.1"/>
    <property type="molecule type" value="Genomic_DNA"/>
</dbReference>
<dbReference type="PROSITE" id="PS01124">
    <property type="entry name" value="HTH_ARAC_FAMILY_2"/>
    <property type="match status" value="1"/>
</dbReference>
<feature type="domain" description="Response regulatory" evidence="8">
    <location>
        <begin position="3"/>
        <end position="120"/>
    </location>
</feature>
<dbReference type="InterPro" id="IPR011006">
    <property type="entry name" value="CheY-like_superfamily"/>
</dbReference>
<dbReference type="Gene3D" id="3.40.50.2300">
    <property type="match status" value="1"/>
</dbReference>
<evidence type="ECO:0000256" key="5">
    <source>
        <dbReference type="ARBA" id="ARBA00024867"/>
    </source>
</evidence>
<dbReference type="InterPro" id="IPR018062">
    <property type="entry name" value="HTH_AraC-typ_CS"/>
</dbReference>
<dbReference type="InterPro" id="IPR001789">
    <property type="entry name" value="Sig_transdc_resp-reg_receiver"/>
</dbReference>
<feature type="domain" description="HTH araC/xylS-type" evidence="7">
    <location>
        <begin position="381"/>
        <end position="479"/>
    </location>
</feature>
<dbReference type="PANTHER" id="PTHR43280">
    <property type="entry name" value="ARAC-FAMILY TRANSCRIPTIONAL REGULATOR"/>
    <property type="match status" value="1"/>
</dbReference>
<gene>
    <name evidence="9" type="ORF">H8S00_08665</name>
</gene>
<organism evidence="9 10">
    <name type="scientific">Eubacterium segne</name>
    <dbReference type="NCBI Taxonomy" id="2763045"/>
    <lineage>
        <taxon>Bacteria</taxon>
        <taxon>Bacillati</taxon>
        <taxon>Bacillota</taxon>
        <taxon>Clostridia</taxon>
        <taxon>Eubacteriales</taxon>
        <taxon>Eubacteriaceae</taxon>
        <taxon>Eubacterium</taxon>
    </lineage>
</organism>
<keyword evidence="6" id="KW-0597">Phosphoprotein</keyword>
<name>A0ABR7F4E4_9FIRM</name>
<dbReference type="Proteomes" id="UP000597877">
    <property type="component" value="Unassembled WGS sequence"/>
</dbReference>
<keyword evidence="4" id="KW-0804">Transcription</keyword>
<feature type="modified residue" description="4-aspartylphosphate" evidence="6">
    <location>
        <position position="55"/>
    </location>
</feature>
<dbReference type="SMART" id="SM00448">
    <property type="entry name" value="REC"/>
    <property type="match status" value="1"/>
</dbReference>
<dbReference type="PROSITE" id="PS50110">
    <property type="entry name" value="RESPONSE_REGULATORY"/>
    <property type="match status" value="1"/>
</dbReference>
<evidence type="ECO:0000313" key="10">
    <source>
        <dbReference type="Proteomes" id="UP000597877"/>
    </source>
</evidence>
<evidence type="ECO:0000256" key="2">
    <source>
        <dbReference type="ARBA" id="ARBA00023015"/>
    </source>
</evidence>
<evidence type="ECO:0000313" key="9">
    <source>
        <dbReference type="EMBL" id="MBC5668052.1"/>
    </source>
</evidence>
<sequence>MKTLLLVEDEKLIRQGVRSMIERSGVEIENIIECNNGEAALEILKNQEVDVMFTDIRMPKMDGITLVSKASEFKKKPLIAAVSGFDDFDYAVGMLKNGVQEYILKPVDRKKITETLVKFEDIYEAEQEKYMQERNVAFQQLKYMIFCDDITVAELENTCHIIHKYIPFDKYAVFCFSAKEDDNEFTEKDKYFYVQGRDSLNFIITDAQYFNDVKAKLQHYYVGVSLVYENFFDVKQAFCEAAQMRRFSFEKCEKLVDADGFKELPKDFEYGVKYMMQTANLICSNKLEEAISQLTAFSEGVKSGKYNINEFQEQMKIIIRTTMKVYKNVLANKEEDINELADIYAFETIDVYMDVIKEWINHFNELVGQDIDEHKTNIKMQKAIEYIKEKYATDLNMAVVSNYISMNYSLFSYTFKQYTGTNFVNYLKNIRVGEAKKLLTETDMKINEISQAVGYDHEKHFMKTFKSITGLTPSQYRNNLG</sequence>
<dbReference type="InterPro" id="IPR009057">
    <property type="entry name" value="Homeodomain-like_sf"/>
</dbReference>